<gene>
    <name evidence="2" type="ORF">FK219_012435</name>
</gene>
<dbReference type="OrthoDB" id="4978239at2"/>
<evidence type="ECO:0000313" key="2">
    <source>
        <dbReference type="EMBL" id="NHF64031.1"/>
    </source>
</evidence>
<protein>
    <recommendedName>
        <fullName evidence="4">Lipoprotein</fullName>
    </recommendedName>
</protein>
<accession>A0A9E5JSB4</accession>
<name>A0A9E5JSB4_9MICO</name>
<feature type="compositionally biased region" description="Low complexity" evidence="1">
    <location>
        <begin position="33"/>
        <end position="57"/>
    </location>
</feature>
<organism evidence="2 3">
    <name type="scientific">Microcella pacifica</name>
    <dbReference type="NCBI Taxonomy" id="2591847"/>
    <lineage>
        <taxon>Bacteria</taxon>
        <taxon>Bacillati</taxon>
        <taxon>Actinomycetota</taxon>
        <taxon>Actinomycetes</taxon>
        <taxon>Micrococcales</taxon>
        <taxon>Microbacteriaceae</taxon>
        <taxon>Microcella</taxon>
    </lineage>
</organism>
<sequence>MSLSMRTRIGLLALGTASLVALSGCTLPLAPLPSASPTETPSASETAEAEPTPTPLSRPALADLELSPEGLGPLLLGEPPVSDPALRMVAFEPEACTDAETGESFGIVAGDPLAGGWFIDPAYRLPATPSFGGNPFGVGVDESAGNAVTRIDLYSADIPTDEGIRIGDSRADVEAAYPGASVAESYLTDIFVISGPSGLLQIEVVSQSTDDKAEYWVSTGIPDGEVVYIHAVVPAFGVFSVAASGNGVGGCNFS</sequence>
<keyword evidence="3" id="KW-1185">Reference proteome</keyword>
<proteinExistence type="predicted"/>
<evidence type="ECO:0008006" key="4">
    <source>
        <dbReference type="Google" id="ProtNLM"/>
    </source>
</evidence>
<dbReference type="AlphaFoldDB" id="A0A9E5JSB4"/>
<comment type="caution">
    <text evidence="2">The sequence shown here is derived from an EMBL/GenBank/DDBJ whole genome shotgun (WGS) entry which is preliminary data.</text>
</comment>
<feature type="region of interest" description="Disordered" evidence="1">
    <location>
        <begin position="33"/>
        <end position="59"/>
    </location>
</feature>
<evidence type="ECO:0000256" key="1">
    <source>
        <dbReference type="SAM" id="MobiDB-lite"/>
    </source>
</evidence>
<dbReference type="RefSeq" id="WP_152582733.1">
    <property type="nucleotide sequence ID" value="NZ_VIKT02000030.1"/>
</dbReference>
<dbReference type="PROSITE" id="PS51257">
    <property type="entry name" value="PROKAR_LIPOPROTEIN"/>
    <property type="match status" value="1"/>
</dbReference>
<reference evidence="2 3" key="1">
    <citation type="submission" date="2020-03" db="EMBL/GenBank/DDBJ databases">
        <title>Chryseoglobus sp. isolated from a deep-sea seamount.</title>
        <authorList>
            <person name="Zhang D.-C."/>
        </authorList>
    </citation>
    <scope>NUCLEOTIDE SEQUENCE [LARGE SCALE GENOMIC DNA]</scope>
    <source>
        <strain evidence="2 3">KN1116</strain>
    </source>
</reference>
<dbReference type="EMBL" id="VIKT02000030">
    <property type="protein sequence ID" value="NHF64031.1"/>
    <property type="molecule type" value="Genomic_DNA"/>
</dbReference>
<dbReference type="Proteomes" id="UP000818266">
    <property type="component" value="Unassembled WGS sequence"/>
</dbReference>
<evidence type="ECO:0000313" key="3">
    <source>
        <dbReference type="Proteomes" id="UP000818266"/>
    </source>
</evidence>